<reference evidence="2 3" key="1">
    <citation type="submission" date="2019-03" db="EMBL/GenBank/DDBJ databases">
        <title>The genome sequence of a newly discovered highly antifungal drug resistant Aspergillus species, Aspergillus tanneri NIH 1004.</title>
        <authorList>
            <person name="Mounaud S."/>
            <person name="Singh I."/>
            <person name="Joardar V."/>
            <person name="Pakala S."/>
            <person name="Pakala S."/>
            <person name="Venepally P."/>
            <person name="Hoover J."/>
            <person name="Nierman W."/>
            <person name="Chung J."/>
            <person name="Losada L."/>
        </authorList>
    </citation>
    <scope>NUCLEOTIDE SEQUENCE [LARGE SCALE GENOMIC DNA]</scope>
    <source>
        <strain evidence="2 3">NIH1004</strain>
    </source>
</reference>
<comment type="caution">
    <text evidence="2">The sequence shown here is derived from an EMBL/GenBank/DDBJ whole genome shotgun (WGS) entry which is preliminary data.</text>
</comment>
<dbReference type="EMBL" id="SOSA01001314">
    <property type="protein sequence ID" value="THC87285.1"/>
    <property type="molecule type" value="Genomic_DNA"/>
</dbReference>
<evidence type="ECO:0000313" key="2">
    <source>
        <dbReference type="EMBL" id="THC87285.1"/>
    </source>
</evidence>
<dbReference type="Proteomes" id="UP000308092">
    <property type="component" value="Unassembled WGS sequence"/>
</dbReference>
<proteinExistence type="predicted"/>
<accession>A0A4S3IYC4</accession>
<name>A0A4S3IYC4_9EURO</name>
<feature type="compositionally biased region" description="Basic and acidic residues" evidence="1">
    <location>
        <begin position="252"/>
        <end position="261"/>
    </location>
</feature>
<organism evidence="2 3">
    <name type="scientific">Aspergillus tanneri</name>
    <dbReference type="NCBI Taxonomy" id="1220188"/>
    <lineage>
        <taxon>Eukaryota</taxon>
        <taxon>Fungi</taxon>
        <taxon>Dikarya</taxon>
        <taxon>Ascomycota</taxon>
        <taxon>Pezizomycotina</taxon>
        <taxon>Eurotiomycetes</taxon>
        <taxon>Eurotiomycetidae</taxon>
        <taxon>Eurotiales</taxon>
        <taxon>Aspergillaceae</taxon>
        <taxon>Aspergillus</taxon>
        <taxon>Aspergillus subgen. Circumdati</taxon>
    </lineage>
</organism>
<dbReference type="AlphaFoldDB" id="A0A4S3IYC4"/>
<feature type="region of interest" description="Disordered" evidence="1">
    <location>
        <begin position="249"/>
        <end position="315"/>
    </location>
</feature>
<sequence>MSTIQDTTVRLTSQDDWEDWQIQFEGLARGKNIWDIITGDKVERELPFEPNDDDIPPAGSTRSSSTTSHADYQLAWTIYRTRLEQYNKQQMDLNKVREWMQKTVSPHIYTVTCDPSEPLKEWYDNLQKNVGIDKSRIQDLAMELYQKALKTPKQKDILSWLNNWENAMQKATKAKLPVASFPKQWIKDFLGVVRPLNPVWVESYWIAQEEKIKTGDLSFRKVSQDFRDSLSRIPNASLAKIAKGSFGPTFAAKEDDSRGDNDSEEEPVPTNKQGQKRKSDSDRSGFNSHRAAQRVSNRSPRRIPGEFNCQKVGRS</sequence>
<gene>
    <name evidence="2" type="ORF">EYZ11_013269</name>
</gene>
<keyword evidence="3" id="KW-1185">Reference proteome</keyword>
<protein>
    <submittedName>
        <fullName evidence="2">Uncharacterized protein</fullName>
    </submittedName>
</protein>
<evidence type="ECO:0000313" key="3">
    <source>
        <dbReference type="Proteomes" id="UP000308092"/>
    </source>
</evidence>
<evidence type="ECO:0000256" key="1">
    <source>
        <dbReference type="SAM" id="MobiDB-lite"/>
    </source>
</evidence>
<feature type="region of interest" description="Disordered" evidence="1">
    <location>
        <begin position="46"/>
        <end position="66"/>
    </location>
</feature>
<dbReference type="STRING" id="1220188.A0A4S3IYC4"/>
<dbReference type="VEuPathDB" id="FungiDB:EYZ11_013269"/>